<dbReference type="EMBL" id="NGKU01000001">
    <property type="protein sequence ID" value="OTN77103.1"/>
    <property type="molecule type" value="Genomic_DNA"/>
</dbReference>
<organism evidence="1 2">
    <name type="scientific">Candidatus Enterococcus testudinis</name>
    <dbReference type="NCBI Taxonomy" id="1834191"/>
    <lineage>
        <taxon>Bacteria</taxon>
        <taxon>Bacillati</taxon>
        <taxon>Bacillota</taxon>
        <taxon>Bacilli</taxon>
        <taxon>Lactobacillales</taxon>
        <taxon>Enterococcaceae</taxon>
        <taxon>Enterococcus</taxon>
    </lineage>
</organism>
<gene>
    <name evidence="1" type="ORF">A5886_002183</name>
</gene>
<proteinExistence type="predicted"/>
<evidence type="ECO:0000313" key="1">
    <source>
        <dbReference type="EMBL" id="OTN77103.1"/>
    </source>
</evidence>
<name>A0A242A913_9ENTE</name>
<sequence length="67" mass="7715">MTFDDGKIIILEDAKFYWSVGVINQAKDLFLKGFKPSEVAQIMNEDPIDIGLLYLHLLKSKQLKKVF</sequence>
<dbReference type="OrthoDB" id="2191189at2"/>
<keyword evidence="2" id="KW-1185">Reference proteome</keyword>
<reference evidence="1 2" key="1">
    <citation type="submission" date="2017-05" db="EMBL/GenBank/DDBJ databases">
        <title>The Genome Sequence of Enterococcus sp. 8G7_MSG3316.</title>
        <authorList>
            <consortium name="The Broad Institute Genomics Platform"/>
            <consortium name="The Broad Institute Genomic Center for Infectious Diseases"/>
            <person name="Earl A."/>
            <person name="Manson A."/>
            <person name="Schwartman J."/>
            <person name="Gilmore M."/>
            <person name="Abouelleil A."/>
            <person name="Cao P."/>
            <person name="Chapman S."/>
            <person name="Cusick C."/>
            <person name="Shea T."/>
            <person name="Young S."/>
            <person name="Neafsey D."/>
            <person name="Nusbaum C."/>
            <person name="Birren B."/>
        </authorList>
    </citation>
    <scope>NUCLEOTIDE SEQUENCE [LARGE SCALE GENOMIC DNA]</scope>
    <source>
        <strain evidence="1 2">8G7_MSG3316</strain>
    </source>
</reference>
<protein>
    <submittedName>
        <fullName evidence="1">Uncharacterized protein</fullName>
    </submittedName>
</protein>
<accession>A0A242A913</accession>
<dbReference type="Proteomes" id="UP000195043">
    <property type="component" value="Unassembled WGS sequence"/>
</dbReference>
<dbReference type="AlphaFoldDB" id="A0A242A913"/>
<dbReference type="RefSeq" id="WP_086275167.1">
    <property type="nucleotide sequence ID" value="NZ_NGKU01000001.1"/>
</dbReference>
<evidence type="ECO:0000313" key="2">
    <source>
        <dbReference type="Proteomes" id="UP000195043"/>
    </source>
</evidence>
<comment type="caution">
    <text evidence="1">The sequence shown here is derived from an EMBL/GenBank/DDBJ whole genome shotgun (WGS) entry which is preliminary data.</text>
</comment>
<dbReference type="STRING" id="1834191.A5886_002183"/>